<dbReference type="Proteomes" id="UP000237811">
    <property type="component" value="Unassembled WGS sequence"/>
</dbReference>
<name>A0AB37B3W2_9BURK</name>
<evidence type="ECO:0000313" key="1">
    <source>
        <dbReference type="EMBL" id="PRE55987.1"/>
    </source>
</evidence>
<gene>
    <name evidence="1" type="ORF">C6P99_01065</name>
</gene>
<accession>A0AB37B3W2</accession>
<dbReference type="EMBL" id="PVFR01000005">
    <property type="protein sequence ID" value="PRE55987.1"/>
    <property type="molecule type" value="Genomic_DNA"/>
</dbReference>
<evidence type="ECO:0000313" key="2">
    <source>
        <dbReference type="Proteomes" id="UP000237811"/>
    </source>
</evidence>
<protein>
    <submittedName>
        <fullName evidence="1">Uncharacterized protein</fullName>
    </submittedName>
</protein>
<dbReference type="AlphaFoldDB" id="A0AB37B3W2"/>
<proteinExistence type="predicted"/>
<organism evidence="1 2">
    <name type="scientific">Burkholderia multivorans</name>
    <dbReference type="NCBI Taxonomy" id="87883"/>
    <lineage>
        <taxon>Bacteria</taxon>
        <taxon>Pseudomonadati</taxon>
        <taxon>Pseudomonadota</taxon>
        <taxon>Betaproteobacteria</taxon>
        <taxon>Burkholderiales</taxon>
        <taxon>Burkholderiaceae</taxon>
        <taxon>Burkholderia</taxon>
        <taxon>Burkholderia cepacia complex</taxon>
    </lineage>
</organism>
<reference evidence="1 2" key="1">
    <citation type="submission" date="2018-03" db="EMBL/GenBank/DDBJ databases">
        <authorList>
            <person name="Nguyen K."/>
            <person name="Fouts D."/>
            <person name="Sutton G."/>
        </authorList>
    </citation>
    <scope>NUCLEOTIDE SEQUENCE [LARGE SCALE GENOMIC DNA]</scope>
    <source>
        <strain evidence="1 2">AU14328</strain>
    </source>
</reference>
<comment type="caution">
    <text evidence="1">The sequence shown here is derived from an EMBL/GenBank/DDBJ whole genome shotgun (WGS) entry which is preliminary data.</text>
</comment>
<sequence>MHDQRHKPLVDRLWMTCARIDHGGYLTKGGPGEAHIVESFELGGWRENTNGVEHSCNVDLALLDRKSLVFGG</sequence>